<dbReference type="NCBIfam" id="TIGR02523">
    <property type="entry name" value="type_IV_pilV"/>
    <property type="match status" value="1"/>
</dbReference>
<dbReference type="InterPro" id="IPR054402">
    <property type="entry name" value="Tt1218-like_dom"/>
</dbReference>
<dbReference type="EMBL" id="VSSQ01013457">
    <property type="protein sequence ID" value="MPM51533.1"/>
    <property type="molecule type" value="Genomic_DNA"/>
</dbReference>
<keyword evidence="1" id="KW-1133">Transmembrane helix</keyword>
<evidence type="ECO:0000259" key="2">
    <source>
        <dbReference type="Pfam" id="PF22150"/>
    </source>
</evidence>
<dbReference type="AlphaFoldDB" id="A0A645AL05"/>
<gene>
    <name evidence="3" type="ORF">SDC9_98282</name>
</gene>
<name>A0A645AL05_9ZZZZ</name>
<protein>
    <recommendedName>
        <fullName evidence="2">Type IV pilin Tt1218-like domain-containing protein</fullName>
    </recommendedName>
</protein>
<organism evidence="3">
    <name type="scientific">bioreactor metagenome</name>
    <dbReference type="NCBI Taxonomy" id="1076179"/>
    <lineage>
        <taxon>unclassified sequences</taxon>
        <taxon>metagenomes</taxon>
        <taxon>ecological metagenomes</taxon>
    </lineage>
</organism>
<dbReference type="InterPro" id="IPR012902">
    <property type="entry name" value="N_methyl_site"/>
</dbReference>
<dbReference type="Pfam" id="PF22150">
    <property type="entry name" value="Tt1218-like"/>
    <property type="match status" value="1"/>
</dbReference>
<sequence length="145" mass="15663">MQRVTKTSPLVTASLIGYFAMQPPSSARGITLLESLIAILVVALGIFSVVGIQFRLLSDAQGGIRRSQAIRLIEDLSERIQANPQSGQHLDLYMADFPASSIRDCNTPCSSEELSAFDIAEWHEMVQSTLGNGRALVFPGPADSN</sequence>
<accession>A0A645AL05</accession>
<evidence type="ECO:0000313" key="3">
    <source>
        <dbReference type="EMBL" id="MPM51533.1"/>
    </source>
</evidence>
<evidence type="ECO:0000256" key="1">
    <source>
        <dbReference type="SAM" id="Phobius"/>
    </source>
</evidence>
<reference evidence="3" key="1">
    <citation type="submission" date="2019-08" db="EMBL/GenBank/DDBJ databases">
        <authorList>
            <person name="Kucharzyk K."/>
            <person name="Murdoch R.W."/>
            <person name="Higgins S."/>
            <person name="Loffler F."/>
        </authorList>
    </citation>
    <scope>NUCLEOTIDE SEQUENCE</scope>
</reference>
<comment type="caution">
    <text evidence="3">The sequence shown here is derived from an EMBL/GenBank/DDBJ whole genome shotgun (WGS) entry which is preliminary data.</text>
</comment>
<dbReference type="PROSITE" id="PS00409">
    <property type="entry name" value="PROKAR_NTER_METHYL"/>
    <property type="match status" value="1"/>
</dbReference>
<feature type="domain" description="Type IV pilin Tt1218-like" evidence="2">
    <location>
        <begin position="52"/>
        <end position="120"/>
    </location>
</feature>
<keyword evidence="1" id="KW-0472">Membrane</keyword>
<dbReference type="InterPro" id="IPR013362">
    <property type="entry name" value="Pilus_4_PilV"/>
</dbReference>
<keyword evidence="1" id="KW-0812">Transmembrane</keyword>
<proteinExistence type="predicted"/>
<feature type="transmembrane region" description="Helical" evidence="1">
    <location>
        <begin position="37"/>
        <end position="57"/>
    </location>
</feature>